<dbReference type="CDD" id="cd09024">
    <property type="entry name" value="Aldose_epim_lacX"/>
    <property type="match status" value="1"/>
</dbReference>
<gene>
    <name evidence="1" type="ORF">D4A47_01640</name>
</gene>
<proteinExistence type="predicted"/>
<dbReference type="PANTHER" id="PTHR11122:SF13">
    <property type="entry name" value="GLUCOSE-6-PHOSPHATE 1-EPIMERASE"/>
    <property type="match status" value="1"/>
</dbReference>
<reference evidence="1 2" key="1">
    <citation type="submission" date="2018-10" db="EMBL/GenBank/DDBJ databases">
        <title>Anaerotruncus faecis sp. nov., isolated from human feces.</title>
        <authorList>
            <person name="Wang Y.-J."/>
        </authorList>
    </citation>
    <scope>NUCLEOTIDE SEQUENCE [LARGE SCALE GENOMIC DNA]</scope>
    <source>
        <strain evidence="1 2">22A2-44</strain>
    </source>
</reference>
<protein>
    <submittedName>
        <fullName evidence="1">Aldose 1-epimerase family protein</fullName>
    </submittedName>
</protein>
<comment type="caution">
    <text evidence="1">The sequence shown here is derived from an EMBL/GenBank/DDBJ whole genome shotgun (WGS) entry which is preliminary data.</text>
</comment>
<evidence type="ECO:0000313" key="2">
    <source>
        <dbReference type="Proteomes" id="UP000276301"/>
    </source>
</evidence>
<dbReference type="InterPro" id="IPR008183">
    <property type="entry name" value="Aldose_1/G6P_1-epimerase"/>
</dbReference>
<dbReference type="GO" id="GO:0005975">
    <property type="term" value="P:carbohydrate metabolic process"/>
    <property type="evidence" value="ECO:0007669"/>
    <property type="project" value="InterPro"/>
</dbReference>
<dbReference type="InterPro" id="IPR037481">
    <property type="entry name" value="LacX"/>
</dbReference>
<evidence type="ECO:0000313" key="1">
    <source>
        <dbReference type="EMBL" id="RLL14710.1"/>
    </source>
</evidence>
<dbReference type="GO" id="GO:0016853">
    <property type="term" value="F:isomerase activity"/>
    <property type="evidence" value="ECO:0007669"/>
    <property type="project" value="InterPro"/>
</dbReference>
<dbReference type="Proteomes" id="UP000276301">
    <property type="component" value="Unassembled WGS sequence"/>
</dbReference>
<dbReference type="Pfam" id="PF01263">
    <property type="entry name" value="Aldose_epim"/>
    <property type="match status" value="1"/>
</dbReference>
<dbReference type="InterPro" id="IPR014718">
    <property type="entry name" value="GH-type_carb-bd"/>
</dbReference>
<organism evidence="1 2">
    <name type="scientific">Anaerotruncus massiliensis</name>
    <name type="common">ex Liu et al. 2021</name>
    <dbReference type="NCBI Taxonomy" id="2321404"/>
    <lineage>
        <taxon>Bacteria</taxon>
        <taxon>Bacillati</taxon>
        <taxon>Bacillota</taxon>
        <taxon>Clostridia</taxon>
        <taxon>Eubacteriales</taxon>
        <taxon>Oscillospiraceae</taxon>
        <taxon>Anaerotruncus</taxon>
    </lineage>
</organism>
<sequence length="302" mass="33724">MKQDGKEGFLMRHQIENGSLTLEADTHGAELCSLRKAGGPGELLWSADPAVWGRHAPLCFPWCGRMRDNYFEEGGRRYEAGSHGFARDMEHMLPASGPDFLTFRLGWNGETLALWPWKFSLETTHRLEGDSVVTVCRVQNEDSRPMPFQLGFHTALRCPFTPGKSATDYLVRFEREESPLRVRCDENGLATGEETPVFPGQSAVPLTPGLFDDDSICMKGLRSSWIQLEEAETGRYLRISCEGYPYTLLWSKPGIPGFLCIEPWHGLPGRADLGHAFSERPCLTTLAPGESWSCTHILTAGM</sequence>
<dbReference type="PANTHER" id="PTHR11122">
    <property type="entry name" value="APOSPORY-ASSOCIATED PROTEIN C-RELATED"/>
    <property type="match status" value="1"/>
</dbReference>
<dbReference type="EMBL" id="RCHT01000001">
    <property type="protein sequence ID" value="RLL14710.1"/>
    <property type="molecule type" value="Genomic_DNA"/>
</dbReference>
<dbReference type="SUPFAM" id="SSF74650">
    <property type="entry name" value="Galactose mutarotase-like"/>
    <property type="match status" value="1"/>
</dbReference>
<dbReference type="InterPro" id="IPR011013">
    <property type="entry name" value="Gal_mutarotase_sf_dom"/>
</dbReference>
<accession>A0A498CSY7</accession>
<name>A0A498CSY7_9FIRM</name>
<keyword evidence="2" id="KW-1185">Reference proteome</keyword>
<dbReference type="GO" id="GO:0030246">
    <property type="term" value="F:carbohydrate binding"/>
    <property type="evidence" value="ECO:0007669"/>
    <property type="project" value="InterPro"/>
</dbReference>
<dbReference type="AlphaFoldDB" id="A0A498CSY7"/>
<dbReference type="Gene3D" id="2.70.98.10">
    <property type="match status" value="1"/>
</dbReference>